<evidence type="ECO:0000259" key="3">
    <source>
        <dbReference type="Pfam" id="PF22124"/>
    </source>
</evidence>
<dbReference type="Gene3D" id="1.50.10.10">
    <property type="match status" value="1"/>
</dbReference>
<dbReference type="GO" id="GO:0005975">
    <property type="term" value="P:carbohydrate metabolic process"/>
    <property type="evidence" value="ECO:0007669"/>
    <property type="project" value="InterPro"/>
</dbReference>
<dbReference type="InterPro" id="IPR012341">
    <property type="entry name" value="6hp_glycosidase-like_sf"/>
</dbReference>
<feature type="domain" description="Glycosyl hydrolase family 95 N-terminal" evidence="1">
    <location>
        <begin position="13"/>
        <end position="262"/>
    </location>
</feature>
<dbReference type="AlphaFoldDB" id="A0A7W5GCE6"/>
<keyword evidence="4" id="KW-0378">Hydrolase</keyword>
<dbReference type="InterPro" id="IPR054363">
    <property type="entry name" value="GH95_cat"/>
</dbReference>
<dbReference type="PANTHER" id="PTHR31084">
    <property type="entry name" value="ALPHA-L-FUCOSIDASE 2"/>
    <property type="match status" value="1"/>
</dbReference>
<dbReference type="FunFam" id="1.50.10.10:FF:000028">
    <property type="entry name" value="Alpha-L-fucosidase 2"/>
    <property type="match status" value="1"/>
</dbReference>
<feature type="domain" description="Alpha fucosidase A-like C-terminal" evidence="2">
    <location>
        <begin position="693"/>
        <end position="780"/>
    </location>
</feature>
<dbReference type="Proteomes" id="UP000518605">
    <property type="component" value="Unassembled WGS sequence"/>
</dbReference>
<dbReference type="PIRSF" id="PIRSF007663">
    <property type="entry name" value="UCP007663"/>
    <property type="match status" value="1"/>
</dbReference>
<evidence type="ECO:0000259" key="2">
    <source>
        <dbReference type="Pfam" id="PF21307"/>
    </source>
</evidence>
<proteinExistence type="predicted"/>
<accession>A0A7W5GCE6</accession>
<dbReference type="InterPro" id="IPR008928">
    <property type="entry name" value="6-hairpin_glycosidase_sf"/>
</dbReference>
<dbReference type="PANTHER" id="PTHR31084:SF0">
    <property type="entry name" value="ALPHA-L-FUCOSIDASE 2"/>
    <property type="match status" value="1"/>
</dbReference>
<dbReference type="EC" id="3.2.1.51" evidence="4"/>
<feature type="domain" description="Glycosyl hydrolase family 95 catalytic" evidence="3">
    <location>
        <begin position="291"/>
        <end position="691"/>
    </location>
</feature>
<dbReference type="RefSeq" id="WP_183566480.1">
    <property type="nucleotide sequence ID" value="NZ_CBCSLB010000013.1"/>
</dbReference>
<dbReference type="EMBL" id="JACHXW010000013">
    <property type="protein sequence ID" value="MBB3153942.1"/>
    <property type="molecule type" value="Genomic_DNA"/>
</dbReference>
<reference evidence="4 5" key="1">
    <citation type="submission" date="2020-08" db="EMBL/GenBank/DDBJ databases">
        <title>Genomic Encyclopedia of Type Strains, Phase III (KMG-III): the genomes of soil and plant-associated and newly described type strains.</title>
        <authorList>
            <person name="Whitman W."/>
        </authorList>
    </citation>
    <scope>NUCLEOTIDE SEQUENCE [LARGE SCALE GENOMIC DNA]</scope>
    <source>
        <strain evidence="4 5">CECT 8234</strain>
    </source>
</reference>
<dbReference type="Pfam" id="PF22124">
    <property type="entry name" value="Glyco_hydro_95_cat"/>
    <property type="match status" value="1"/>
</dbReference>
<dbReference type="Pfam" id="PF14498">
    <property type="entry name" value="Glyco_hyd_65N_2"/>
    <property type="match status" value="1"/>
</dbReference>
<comment type="caution">
    <text evidence="4">The sequence shown here is derived from an EMBL/GenBank/DDBJ whole genome shotgun (WGS) entry which is preliminary data.</text>
</comment>
<keyword evidence="5" id="KW-1185">Reference proteome</keyword>
<dbReference type="GO" id="GO:0004560">
    <property type="term" value="F:alpha-L-fucosidase activity"/>
    <property type="evidence" value="ECO:0007669"/>
    <property type="project" value="UniProtKB-EC"/>
</dbReference>
<evidence type="ECO:0000259" key="1">
    <source>
        <dbReference type="Pfam" id="PF14498"/>
    </source>
</evidence>
<organism evidence="4 5">
    <name type="scientific">Paenibacillus endophyticus</name>
    <dbReference type="NCBI Taxonomy" id="1294268"/>
    <lineage>
        <taxon>Bacteria</taxon>
        <taxon>Bacillati</taxon>
        <taxon>Bacillota</taxon>
        <taxon>Bacilli</taxon>
        <taxon>Bacillales</taxon>
        <taxon>Paenibacillaceae</taxon>
        <taxon>Paenibacillus</taxon>
    </lineage>
</organism>
<dbReference type="Gene3D" id="2.70.98.50">
    <property type="entry name" value="putative glycoside hydrolase family protein from bacillus halodurans"/>
    <property type="match status" value="1"/>
</dbReference>
<sequence>MNKLGIEQQAWKLWYELPAMKWEEALPIGNGRLGGMVFGGMGCERIQLNEDTLWAGFPRDTNNYEALRYLKRTRSSVDSGEYAEAERLINEKMLGVNTEPYQPLGNLWVEHAGLPANDNGSYRRELDLATGIASSEYGLGNGKVLREAYVSAVDDVMVVTYEASAGELELLVSVDSLLPHKVGAERDKLVLTGHCPTHVADNYKGDHPHPVLFEDGGGLSFELQLKVLLEDGAVSETSDGRLHITGARKVTLLLAAATDFVRYDKAPAGLQAASARCTDRMAVAETRGSSGLLSNHTKDHTRMFGRVELNLGMTAAADQPTDKRLIAYRNGGEDPQLEALYLQYGRYLLMASSRPGTQPANLQGIWNHQVQPPWNSNYTININTQMNYWPAEVCALSECHSPLFEMLRELEESGQRTAKIHYAARGWVAHHNTDLWRSTVPTGGDASWAFWPLGGAWLTRHLWEHYAYSLDLSFLEKTAYPLLKGSAMFLLDFLIEGPGGYLVTNPSTSPENKFVTQSGELSSVSLASTMDISMVRELFTHCIKACRLLEADSPFVVELEAALLKLPPLQIGRHGQLQEWFYDFEESEPGHRHISQLYDLHPGERMTEETPELLAAARISLERRLSHGGGHTGWSCAWLINQFARLRDGEEAHRFVRTLLSRSTHANLFNDGPPFQIDGNFGGTAGIAEMLLQSHKAAIALLPALPSAWPEGSVSGLRARGGFTVGITWDGGEWRHASITAAANGICMIAHSGEFEVRDEAGASIACEGGAFQVIAGESYLLSRLEE</sequence>
<protein>
    <submittedName>
        <fullName evidence="4">Alpha-L-fucosidase 2</fullName>
        <ecNumber evidence="4">3.2.1.51</ecNumber>
    </submittedName>
</protein>
<dbReference type="InterPro" id="IPR049053">
    <property type="entry name" value="AFCA-like_C"/>
</dbReference>
<dbReference type="InterPro" id="IPR016518">
    <property type="entry name" value="Alpha-L-fucosidase"/>
</dbReference>
<evidence type="ECO:0000313" key="4">
    <source>
        <dbReference type="EMBL" id="MBB3153942.1"/>
    </source>
</evidence>
<name>A0A7W5GCE6_9BACL</name>
<dbReference type="SUPFAM" id="SSF48208">
    <property type="entry name" value="Six-hairpin glycosidases"/>
    <property type="match status" value="1"/>
</dbReference>
<dbReference type="Pfam" id="PF21307">
    <property type="entry name" value="Glyco_hydro_95_C"/>
    <property type="match status" value="1"/>
</dbReference>
<evidence type="ECO:0000313" key="5">
    <source>
        <dbReference type="Proteomes" id="UP000518605"/>
    </source>
</evidence>
<keyword evidence="4" id="KW-0326">Glycosidase</keyword>
<dbReference type="InterPro" id="IPR027414">
    <property type="entry name" value="GH95_N_dom"/>
</dbReference>
<gene>
    <name evidence="4" type="ORF">FHS16_004018</name>
</gene>